<dbReference type="NCBIfam" id="TIGR00079">
    <property type="entry name" value="pept_deformyl"/>
    <property type="match status" value="1"/>
</dbReference>
<dbReference type="InterPro" id="IPR023635">
    <property type="entry name" value="Peptide_deformylase"/>
</dbReference>
<dbReference type="Proteomes" id="UP000230778">
    <property type="component" value="Unassembled WGS sequence"/>
</dbReference>
<dbReference type="HAMAP" id="MF_00163">
    <property type="entry name" value="Pep_deformylase"/>
    <property type="match status" value="1"/>
</dbReference>
<gene>
    <name evidence="2" type="primary">def</name>
    <name evidence="2" type="ORF">COW72_00605</name>
</gene>
<dbReference type="PRINTS" id="PR01576">
    <property type="entry name" value="PDEFORMYLASE"/>
</dbReference>
<dbReference type="Gene3D" id="3.90.45.10">
    <property type="entry name" value="Peptide deformylase"/>
    <property type="match status" value="1"/>
</dbReference>
<dbReference type="GO" id="GO:0042586">
    <property type="term" value="F:peptide deformylase activity"/>
    <property type="evidence" value="ECO:0007669"/>
    <property type="project" value="InterPro"/>
</dbReference>
<evidence type="ECO:0000256" key="1">
    <source>
        <dbReference type="ARBA" id="ARBA00010759"/>
    </source>
</evidence>
<dbReference type="SUPFAM" id="SSF56420">
    <property type="entry name" value="Peptide deformylase"/>
    <property type="match status" value="1"/>
</dbReference>
<feature type="non-terminal residue" evidence="2">
    <location>
        <position position="1"/>
    </location>
</feature>
<dbReference type="Pfam" id="PF01327">
    <property type="entry name" value="Pep_deformylase"/>
    <property type="match status" value="1"/>
</dbReference>
<proteinExistence type="inferred from homology"/>
<dbReference type="AlphaFoldDB" id="A0A2H0FL54"/>
<dbReference type="NCBIfam" id="NF001159">
    <property type="entry name" value="PRK00150.1-3"/>
    <property type="match status" value="1"/>
</dbReference>
<dbReference type="CDD" id="cd00487">
    <property type="entry name" value="Pep_deformylase"/>
    <property type="match status" value="1"/>
</dbReference>
<organism evidence="2 3">
    <name type="scientific">Candidatus Nealsonbacteria bacterium CG18_big_fil_WC_8_21_14_2_50_37_10</name>
    <dbReference type="NCBI Taxonomy" id="1974717"/>
    <lineage>
        <taxon>Bacteria</taxon>
        <taxon>Candidatus Nealsoniibacteriota</taxon>
    </lineage>
</organism>
<protein>
    <submittedName>
        <fullName evidence="2">Peptide deformylase</fullName>
    </submittedName>
</protein>
<reference evidence="2 3" key="1">
    <citation type="submission" date="2017-09" db="EMBL/GenBank/DDBJ databases">
        <title>Depth-based differentiation of microbial function through sediment-hosted aquifers and enrichment of novel symbionts in the deep terrestrial subsurface.</title>
        <authorList>
            <person name="Probst A.J."/>
            <person name="Ladd B."/>
            <person name="Jarett J.K."/>
            <person name="Geller-Mcgrath D.E."/>
            <person name="Sieber C.M."/>
            <person name="Emerson J.B."/>
            <person name="Anantharaman K."/>
            <person name="Thomas B.C."/>
            <person name="Malmstrom R."/>
            <person name="Stieglmeier M."/>
            <person name="Klingl A."/>
            <person name="Woyke T."/>
            <person name="Ryan C.M."/>
            <person name="Banfield J.F."/>
        </authorList>
    </citation>
    <scope>NUCLEOTIDE SEQUENCE [LARGE SCALE GENOMIC DNA]</scope>
    <source>
        <strain evidence="2">CG18_big_fil_WC_8_21_14_2_50_37_10</strain>
    </source>
</reference>
<name>A0A2H0FL54_9BACT</name>
<comment type="caution">
    <text evidence="2">The sequence shown here is derived from an EMBL/GenBank/DDBJ whole genome shotgun (WGS) entry which is preliminary data.</text>
</comment>
<dbReference type="PANTHER" id="PTHR10458">
    <property type="entry name" value="PEPTIDE DEFORMYLASE"/>
    <property type="match status" value="1"/>
</dbReference>
<dbReference type="InterPro" id="IPR036821">
    <property type="entry name" value="Peptide_deformylase_sf"/>
</dbReference>
<dbReference type="PANTHER" id="PTHR10458:SF22">
    <property type="entry name" value="PEPTIDE DEFORMYLASE"/>
    <property type="match status" value="1"/>
</dbReference>
<comment type="similarity">
    <text evidence="1">Belongs to the polypeptide deformylase family.</text>
</comment>
<evidence type="ECO:0000313" key="2">
    <source>
        <dbReference type="EMBL" id="PIQ07383.1"/>
    </source>
</evidence>
<dbReference type="EMBL" id="PCUC01000035">
    <property type="protein sequence ID" value="PIQ07383.1"/>
    <property type="molecule type" value="Genomic_DNA"/>
</dbReference>
<evidence type="ECO:0000313" key="3">
    <source>
        <dbReference type="Proteomes" id="UP000230778"/>
    </source>
</evidence>
<accession>A0A2H0FL54</accession>
<dbReference type="PIRSF" id="PIRSF004749">
    <property type="entry name" value="Pep_def"/>
    <property type="match status" value="1"/>
</dbReference>
<sequence length="136" mass="15788">DMIESMTESQGIGLAAPQVGELKRVIVVHPIKERSLEEKSKEKPQIFINPKIIKKSRETIIDEEGCLSFPELFLKIKRAKEVKIEALNERGEKIRVQAEGLPARIIQHEIDHLDGILFIDYLSFWQKLKLRKKLKF</sequence>